<name>A0A0V0T6D9_9BILA</name>
<dbReference type="EMBL" id="JYDJ01000632">
    <property type="protein sequence ID" value="KRX34103.1"/>
    <property type="molecule type" value="Genomic_DNA"/>
</dbReference>
<gene>
    <name evidence="1" type="ORF">T05_11197</name>
</gene>
<accession>A0A0V0T6D9</accession>
<dbReference type="Proteomes" id="UP000055048">
    <property type="component" value="Unassembled WGS sequence"/>
</dbReference>
<reference evidence="1 2" key="1">
    <citation type="submission" date="2015-01" db="EMBL/GenBank/DDBJ databases">
        <title>Evolution of Trichinella species and genotypes.</title>
        <authorList>
            <person name="Korhonen P.K."/>
            <person name="Edoardo P."/>
            <person name="Giuseppe L.R."/>
            <person name="Gasser R.B."/>
        </authorList>
    </citation>
    <scope>NUCLEOTIDE SEQUENCE [LARGE SCALE GENOMIC DNA]</scope>
    <source>
        <strain evidence="1">ISS417</strain>
    </source>
</reference>
<evidence type="ECO:0000313" key="2">
    <source>
        <dbReference type="Proteomes" id="UP000055048"/>
    </source>
</evidence>
<sequence length="71" mass="8226">MSSGPMLQIQSRTQTLRLIVRVNLTQGALNAYYSVVFHCYDLRLSDNNFRHFVKKIRRSTTTFDVSTTSQI</sequence>
<keyword evidence="2" id="KW-1185">Reference proteome</keyword>
<organism evidence="1 2">
    <name type="scientific">Trichinella murrelli</name>
    <dbReference type="NCBI Taxonomy" id="144512"/>
    <lineage>
        <taxon>Eukaryota</taxon>
        <taxon>Metazoa</taxon>
        <taxon>Ecdysozoa</taxon>
        <taxon>Nematoda</taxon>
        <taxon>Enoplea</taxon>
        <taxon>Dorylaimia</taxon>
        <taxon>Trichinellida</taxon>
        <taxon>Trichinellidae</taxon>
        <taxon>Trichinella</taxon>
    </lineage>
</organism>
<protein>
    <submittedName>
        <fullName evidence="1">Uncharacterized protein</fullName>
    </submittedName>
</protein>
<dbReference type="AlphaFoldDB" id="A0A0V0T6D9"/>
<proteinExistence type="predicted"/>
<evidence type="ECO:0000313" key="1">
    <source>
        <dbReference type="EMBL" id="KRX34103.1"/>
    </source>
</evidence>
<comment type="caution">
    <text evidence="1">The sequence shown here is derived from an EMBL/GenBank/DDBJ whole genome shotgun (WGS) entry which is preliminary data.</text>
</comment>